<reference evidence="2 5" key="2">
    <citation type="submission" date="2019-06" db="EMBL/GenBank/DDBJ databases">
        <title>Whole genome shotgun sequence of Brevibacillus agri NBRC 15538.</title>
        <authorList>
            <person name="Hosoyama A."/>
            <person name="Uohara A."/>
            <person name="Ohji S."/>
            <person name="Ichikawa N."/>
        </authorList>
    </citation>
    <scope>NUCLEOTIDE SEQUENCE [LARGE SCALE GENOMIC DNA]</scope>
    <source>
        <strain evidence="2 5">NBRC 15538</strain>
    </source>
</reference>
<evidence type="ECO:0000313" key="5">
    <source>
        <dbReference type="Proteomes" id="UP000317180"/>
    </source>
</evidence>
<feature type="transmembrane region" description="Helical" evidence="1">
    <location>
        <begin position="6"/>
        <end position="32"/>
    </location>
</feature>
<keyword evidence="1" id="KW-1133">Transmembrane helix</keyword>
<reference evidence="3 4" key="1">
    <citation type="submission" date="2018-10" db="EMBL/GenBank/DDBJ databases">
        <title>Phylogenomics of Brevibacillus.</title>
        <authorList>
            <person name="Dunlap C."/>
        </authorList>
    </citation>
    <scope>NUCLEOTIDE SEQUENCE [LARGE SCALE GENOMIC DNA]</scope>
    <source>
        <strain evidence="3 4">NRRL NRS 1219</strain>
    </source>
</reference>
<accession>A0A3M8AI58</accession>
<evidence type="ECO:0000313" key="4">
    <source>
        <dbReference type="Proteomes" id="UP000276178"/>
    </source>
</evidence>
<gene>
    <name evidence="2" type="ORF">BAG01nite_11240</name>
    <name evidence="3" type="ORF">EB820_20525</name>
</gene>
<evidence type="ECO:0000313" key="2">
    <source>
        <dbReference type="EMBL" id="GED25022.1"/>
    </source>
</evidence>
<protein>
    <recommendedName>
        <fullName evidence="6">DUF4083 domain-containing protein</fullName>
    </recommendedName>
</protein>
<dbReference type="RefSeq" id="WP_005828385.1">
    <property type="nucleotide sequence ID" value="NZ_BJOD01000010.1"/>
</dbReference>
<sequence>MLNVGVSAIPLLIMLLFYGLIIYLIFSLIRFMKNKTSLDRERNEKLDQLIQLLQQQEQKTVQARSETDRN</sequence>
<evidence type="ECO:0008006" key="6">
    <source>
        <dbReference type="Google" id="ProtNLM"/>
    </source>
</evidence>
<dbReference type="Proteomes" id="UP000276178">
    <property type="component" value="Unassembled WGS sequence"/>
</dbReference>
<keyword evidence="1" id="KW-0472">Membrane</keyword>
<dbReference type="GeneID" id="82810532"/>
<keyword evidence="1" id="KW-0812">Transmembrane</keyword>
<dbReference type="AlphaFoldDB" id="A0A3M8AI58"/>
<dbReference type="Proteomes" id="UP000317180">
    <property type="component" value="Unassembled WGS sequence"/>
</dbReference>
<dbReference type="EMBL" id="BJOD01000010">
    <property type="protein sequence ID" value="GED25022.1"/>
    <property type="molecule type" value="Genomic_DNA"/>
</dbReference>
<name>A0A3M8AI58_9BACL</name>
<dbReference type="EMBL" id="RHHN01000066">
    <property type="protein sequence ID" value="RNB50926.1"/>
    <property type="molecule type" value="Genomic_DNA"/>
</dbReference>
<organism evidence="3 4">
    <name type="scientific">Brevibacillus agri</name>
    <dbReference type="NCBI Taxonomy" id="51101"/>
    <lineage>
        <taxon>Bacteria</taxon>
        <taxon>Bacillati</taxon>
        <taxon>Bacillota</taxon>
        <taxon>Bacilli</taxon>
        <taxon>Bacillales</taxon>
        <taxon>Paenibacillaceae</taxon>
        <taxon>Brevibacillus</taxon>
    </lineage>
</organism>
<proteinExistence type="predicted"/>
<comment type="caution">
    <text evidence="3">The sequence shown here is derived from an EMBL/GenBank/DDBJ whole genome shotgun (WGS) entry which is preliminary data.</text>
</comment>
<evidence type="ECO:0000256" key="1">
    <source>
        <dbReference type="SAM" id="Phobius"/>
    </source>
</evidence>
<evidence type="ECO:0000313" key="3">
    <source>
        <dbReference type="EMBL" id="RNB50926.1"/>
    </source>
</evidence>
<keyword evidence="5" id="KW-1185">Reference proteome</keyword>